<proteinExistence type="predicted"/>
<accession>A0ABN2FRF2</accession>
<organism evidence="2 3">
    <name type="scientific">Nonomuraea maheshkhaliensis</name>
    <dbReference type="NCBI Taxonomy" id="419590"/>
    <lineage>
        <taxon>Bacteria</taxon>
        <taxon>Bacillati</taxon>
        <taxon>Actinomycetota</taxon>
        <taxon>Actinomycetes</taxon>
        <taxon>Streptosporangiales</taxon>
        <taxon>Streptosporangiaceae</taxon>
        <taxon>Nonomuraea</taxon>
    </lineage>
</organism>
<comment type="caution">
    <text evidence="2">The sequence shown here is derived from an EMBL/GenBank/DDBJ whole genome shotgun (WGS) entry which is preliminary data.</text>
</comment>
<dbReference type="Proteomes" id="UP001500064">
    <property type="component" value="Unassembled WGS sequence"/>
</dbReference>
<protein>
    <submittedName>
        <fullName evidence="2">Uncharacterized protein</fullName>
    </submittedName>
</protein>
<evidence type="ECO:0000313" key="3">
    <source>
        <dbReference type="Proteomes" id="UP001500064"/>
    </source>
</evidence>
<reference evidence="2 3" key="1">
    <citation type="journal article" date="2019" name="Int. J. Syst. Evol. Microbiol.">
        <title>The Global Catalogue of Microorganisms (GCM) 10K type strain sequencing project: providing services to taxonomists for standard genome sequencing and annotation.</title>
        <authorList>
            <consortium name="The Broad Institute Genomics Platform"/>
            <consortium name="The Broad Institute Genome Sequencing Center for Infectious Disease"/>
            <person name="Wu L."/>
            <person name="Ma J."/>
        </authorList>
    </citation>
    <scope>NUCLEOTIDE SEQUENCE [LARGE SCALE GENOMIC DNA]</scope>
    <source>
        <strain evidence="2 3">JCM 13929</strain>
    </source>
</reference>
<evidence type="ECO:0000313" key="2">
    <source>
        <dbReference type="EMBL" id="GAA1656761.1"/>
    </source>
</evidence>
<keyword evidence="3" id="KW-1185">Reference proteome</keyword>
<feature type="region of interest" description="Disordered" evidence="1">
    <location>
        <begin position="38"/>
        <end position="80"/>
    </location>
</feature>
<evidence type="ECO:0000256" key="1">
    <source>
        <dbReference type="SAM" id="MobiDB-lite"/>
    </source>
</evidence>
<dbReference type="EMBL" id="BAAAMU010000055">
    <property type="protein sequence ID" value="GAA1656761.1"/>
    <property type="molecule type" value="Genomic_DNA"/>
</dbReference>
<sequence>MSGRIADLGRADKAVRVRNSLGSVDVIPGMWAVIPSDGGKQAGEWQGTRSWRAGGQGRRDGSGRQTKWCHPWSVADVSDE</sequence>
<name>A0ABN2FRF2_9ACTN</name>
<gene>
    <name evidence="2" type="ORF">GCM10009733_062940</name>
</gene>